<keyword evidence="3" id="KW-1185">Reference proteome</keyword>
<feature type="region of interest" description="Disordered" evidence="1">
    <location>
        <begin position="245"/>
        <end position="290"/>
    </location>
</feature>
<gene>
    <name evidence="2" type="ORF">DXG03_006271</name>
</gene>
<evidence type="ECO:0000256" key="1">
    <source>
        <dbReference type="SAM" id="MobiDB-lite"/>
    </source>
</evidence>
<organism evidence="2 3">
    <name type="scientific">Asterophora parasitica</name>
    <dbReference type="NCBI Taxonomy" id="117018"/>
    <lineage>
        <taxon>Eukaryota</taxon>
        <taxon>Fungi</taxon>
        <taxon>Dikarya</taxon>
        <taxon>Basidiomycota</taxon>
        <taxon>Agaricomycotina</taxon>
        <taxon>Agaricomycetes</taxon>
        <taxon>Agaricomycetidae</taxon>
        <taxon>Agaricales</taxon>
        <taxon>Tricholomatineae</taxon>
        <taxon>Lyophyllaceae</taxon>
        <taxon>Asterophora</taxon>
    </lineage>
</organism>
<evidence type="ECO:0000313" key="2">
    <source>
        <dbReference type="EMBL" id="KAG5641067.1"/>
    </source>
</evidence>
<sequence>MLQMSDNDLLNYALQIASAQEALYDQGLSQFDESAFNASHGPGIRNGFVQLSQNKQAQVALLNQTLGDNATHCTFNFTLTNISTFTNLSQVLENVGTSAYIGAAQNITNGTDATTAASILSNNARSASWVSSAVNGVEPWDGPFDANPFDATSSASLTVPPPTTAGQNATYIFSNSTAGTPLFAVFFHGLNKTFVPLNNDTATIPNNLTGIVYTAVTNSSSVADDNTTVAGPTFLDLSYPFNTTSSSSGGAGGGTTSSASSTPVSTTSFTSSGTETTSGGASPSLTTVTV</sequence>
<dbReference type="OrthoDB" id="1001765at2759"/>
<name>A0A9P7G5V1_9AGAR</name>
<comment type="caution">
    <text evidence="2">The sequence shown here is derived from an EMBL/GenBank/DDBJ whole genome shotgun (WGS) entry which is preliminary data.</text>
</comment>
<feature type="compositionally biased region" description="Low complexity" evidence="1">
    <location>
        <begin position="256"/>
        <end position="284"/>
    </location>
</feature>
<accession>A0A9P7G5V1</accession>
<reference evidence="2" key="1">
    <citation type="submission" date="2020-07" db="EMBL/GenBank/DDBJ databases">
        <authorList>
            <person name="Nieuwenhuis M."/>
            <person name="Van De Peppel L.J.J."/>
        </authorList>
    </citation>
    <scope>NUCLEOTIDE SEQUENCE</scope>
    <source>
        <strain evidence="2">AP01</strain>
        <tissue evidence="2">Mycelium</tissue>
    </source>
</reference>
<dbReference type="Proteomes" id="UP000775547">
    <property type="component" value="Unassembled WGS sequence"/>
</dbReference>
<dbReference type="Pfam" id="PF13668">
    <property type="entry name" value="Ferritin_2"/>
    <property type="match status" value="1"/>
</dbReference>
<dbReference type="AlphaFoldDB" id="A0A9P7G5V1"/>
<protein>
    <submittedName>
        <fullName evidence="2">Uncharacterized protein</fullName>
    </submittedName>
</protein>
<evidence type="ECO:0000313" key="3">
    <source>
        <dbReference type="Proteomes" id="UP000775547"/>
    </source>
</evidence>
<reference evidence="2" key="2">
    <citation type="submission" date="2021-10" db="EMBL/GenBank/DDBJ databases">
        <title>Phylogenomics reveals ancestral predisposition of the termite-cultivated fungus Termitomyces towards a domesticated lifestyle.</title>
        <authorList>
            <person name="Auxier B."/>
            <person name="Grum-Grzhimaylo A."/>
            <person name="Cardenas M.E."/>
            <person name="Lodge J.D."/>
            <person name="Laessoe T."/>
            <person name="Pedersen O."/>
            <person name="Smith M.E."/>
            <person name="Kuyper T.W."/>
            <person name="Franco-Molano E.A."/>
            <person name="Baroni T.J."/>
            <person name="Aanen D.K."/>
        </authorList>
    </citation>
    <scope>NUCLEOTIDE SEQUENCE</scope>
    <source>
        <strain evidence="2">AP01</strain>
        <tissue evidence="2">Mycelium</tissue>
    </source>
</reference>
<dbReference type="EMBL" id="JABCKV010000399">
    <property type="protein sequence ID" value="KAG5641067.1"/>
    <property type="molecule type" value="Genomic_DNA"/>
</dbReference>
<proteinExistence type="predicted"/>